<feature type="region of interest" description="Disordered" evidence="1">
    <location>
        <begin position="908"/>
        <end position="930"/>
    </location>
</feature>
<organism evidence="2 3">
    <name type="scientific">Trichoderma ghanense</name>
    <dbReference type="NCBI Taxonomy" id="65468"/>
    <lineage>
        <taxon>Eukaryota</taxon>
        <taxon>Fungi</taxon>
        <taxon>Dikarya</taxon>
        <taxon>Ascomycota</taxon>
        <taxon>Pezizomycotina</taxon>
        <taxon>Sordariomycetes</taxon>
        <taxon>Hypocreomycetidae</taxon>
        <taxon>Hypocreales</taxon>
        <taxon>Hypocreaceae</taxon>
        <taxon>Trichoderma</taxon>
    </lineage>
</organism>
<dbReference type="PANTHER" id="PTHR38701:SF1">
    <property type="entry name" value="UP-REGULATED DURING SEPTATION PROTEIN 1 DOMAIN-CONTAINING PROTEIN"/>
    <property type="match status" value="1"/>
</dbReference>
<feature type="compositionally biased region" description="Polar residues" evidence="1">
    <location>
        <begin position="316"/>
        <end position="330"/>
    </location>
</feature>
<feature type="region of interest" description="Disordered" evidence="1">
    <location>
        <begin position="94"/>
        <end position="430"/>
    </location>
</feature>
<feature type="region of interest" description="Disordered" evidence="1">
    <location>
        <begin position="711"/>
        <end position="814"/>
    </location>
</feature>
<accession>A0ABY2HIW4</accession>
<name>A0ABY2HIW4_9HYPO</name>
<dbReference type="GeneID" id="300572774"/>
<feature type="compositionally biased region" description="Low complexity" evidence="1">
    <location>
        <begin position="216"/>
        <end position="227"/>
    </location>
</feature>
<evidence type="ECO:0000313" key="3">
    <source>
        <dbReference type="Proteomes" id="UP001642720"/>
    </source>
</evidence>
<evidence type="ECO:0000256" key="1">
    <source>
        <dbReference type="SAM" id="MobiDB-lite"/>
    </source>
</evidence>
<evidence type="ECO:0000313" key="2">
    <source>
        <dbReference type="EMBL" id="TFB07240.1"/>
    </source>
</evidence>
<gene>
    <name evidence="2" type="ORF">CCMA1212_000873</name>
</gene>
<proteinExistence type="predicted"/>
<feature type="compositionally biased region" description="Basic and acidic residues" evidence="1">
    <location>
        <begin position="911"/>
        <end position="922"/>
    </location>
</feature>
<feature type="region of interest" description="Disordered" evidence="1">
    <location>
        <begin position="454"/>
        <end position="546"/>
    </location>
</feature>
<keyword evidence="3" id="KW-1185">Reference proteome</keyword>
<dbReference type="PANTHER" id="PTHR38701">
    <property type="entry name" value="CHROMOSOME 8, WHOLE GENOME SHOTGUN SEQUENCE"/>
    <property type="match status" value="1"/>
</dbReference>
<protein>
    <submittedName>
        <fullName evidence="2">Uncharacterized protein</fullName>
    </submittedName>
</protein>
<feature type="compositionally biased region" description="Basic residues" evidence="1">
    <location>
        <begin position="143"/>
        <end position="154"/>
    </location>
</feature>
<dbReference type="EMBL" id="PPTA01000001">
    <property type="protein sequence ID" value="TFB07240.1"/>
    <property type="molecule type" value="Genomic_DNA"/>
</dbReference>
<feature type="compositionally biased region" description="Low complexity" evidence="1">
    <location>
        <begin position="355"/>
        <end position="367"/>
    </location>
</feature>
<sequence>MRCRSPACIAASFAQRKKGPRLPLLGLAVAHLRRLRLSVCRLMLVRMSFQSVPVPALFRPISPTYSYCYLRHPSIPAARGPAVALSRATLDARRMRSGSGNACSDAVVDNPRATSRPKPKPHLQPRLQSKPQPEPQPQLRPQPSRHHQQPRHSLKPQPSASRLSACKPAPQRPATKASTTTTTTPAPRLGSTPPNPQGPPLTLPTAARQPNQHVLSVRAAAAPTTRSSTKRDAATMPPGDKPRQPQLSAGASRGMTRTPLTPKVAVKGPPATTPLARKSSSIVGAQSPRGESAAAPPGSYLSHNGTPRSGARQSRAESTVSTPGSSTNLDKMSDGGWETRSNRGLGVSPLARNDSLSSRRSVTSSSSNGQGDDSKFFYASSVKPSAQAPPPRPSSVVHTKSTPTFFYASDAASKRVTSPPAYPSSSTHSLASAQEGVATKFFYANGAPDMDARLSARSSGTGSTISSGSRATRANTSNSSAAGSSTTQLYSRPVSPSKNLTHPTLPQQQHAQPTLRASAMSPTSPVRASAHPAPKLAAAPAQANKRRVSIESPLRLNKGHGRAGSVVSVEGGAAVPKIASPTSVPPMIHAPDMTPPLLSPGLAQLAQPMTMASILQMADEIEDEDEEDEEDGSEGEGEDGEDGDSDDSETDSVSRKRSSQNSEPLSHLVLSARRERKVQDLEITNASLEAINRTLERQLRKQSAELRRFRRLSRAGRLPGGSAASSQGGASLTVPDASGGLTDVSENDEDAAKLKGELDEDEDEEDEEDEEDDDSLVDSDLSHGNAAADPNSTTSQSKVESPGDKRRKRDERRLQLDLTRHQELLLDSQKMNQSLKKCLDWTEALIKEGQKALAYRVRIADVDAMPGRVLAASYYDYGDDTSQVEDDTVSTVSASRFDDDTVSIIESEAEAWPKEAQDRDSGIELPVAGH</sequence>
<feature type="compositionally biased region" description="Low complexity" evidence="1">
    <location>
        <begin position="715"/>
        <end position="731"/>
    </location>
</feature>
<feature type="compositionally biased region" description="Low complexity" evidence="1">
    <location>
        <begin position="455"/>
        <end position="487"/>
    </location>
</feature>
<feature type="compositionally biased region" description="Low complexity" evidence="1">
    <location>
        <begin position="528"/>
        <end position="543"/>
    </location>
</feature>
<feature type="region of interest" description="Disordered" evidence="1">
    <location>
        <begin position="621"/>
        <end position="687"/>
    </location>
</feature>
<feature type="compositionally biased region" description="Acidic residues" evidence="1">
    <location>
        <begin position="621"/>
        <end position="650"/>
    </location>
</feature>
<feature type="compositionally biased region" description="Acidic residues" evidence="1">
    <location>
        <begin position="758"/>
        <end position="777"/>
    </location>
</feature>
<feature type="compositionally biased region" description="Low complexity" evidence="1">
    <location>
        <begin position="173"/>
        <end position="192"/>
    </location>
</feature>
<dbReference type="RefSeq" id="XP_073563441.1">
    <property type="nucleotide sequence ID" value="XM_073698324.1"/>
</dbReference>
<feature type="compositionally biased region" description="Pro residues" evidence="1">
    <location>
        <begin position="193"/>
        <end position="202"/>
    </location>
</feature>
<reference evidence="2 3" key="1">
    <citation type="submission" date="2018-01" db="EMBL/GenBank/DDBJ databases">
        <title>Genome characterization of the sugarcane-associated fungus Trichoderma ghanense CCMA-1212 and their application in lignocelulose bioconversion.</title>
        <authorList>
            <person name="Steindorff A.S."/>
            <person name="Mendes T.D."/>
            <person name="Vilela E.S.D."/>
            <person name="Rodrigues D.S."/>
            <person name="Formighieri E.F."/>
            <person name="Melo I.S."/>
            <person name="Favaro L.C.L."/>
        </authorList>
    </citation>
    <scope>NUCLEOTIDE SEQUENCE [LARGE SCALE GENOMIC DNA]</scope>
    <source>
        <strain evidence="2 3">CCMA-1212</strain>
    </source>
</reference>
<dbReference type="Proteomes" id="UP001642720">
    <property type="component" value="Unassembled WGS sequence"/>
</dbReference>
<comment type="caution">
    <text evidence="2">The sequence shown here is derived from an EMBL/GenBank/DDBJ whole genome shotgun (WGS) entry which is preliminary data.</text>
</comment>
<feature type="compositionally biased region" description="Polar residues" evidence="1">
    <location>
        <begin position="790"/>
        <end position="799"/>
    </location>
</feature>
<feature type="compositionally biased region" description="Polar residues" evidence="1">
    <location>
        <begin position="488"/>
        <end position="512"/>
    </location>
</feature>